<dbReference type="OrthoDB" id="8297494at2759"/>
<gene>
    <name evidence="2" type="ORF">Fcan01_04676</name>
</gene>
<feature type="transmembrane region" description="Helical" evidence="1">
    <location>
        <begin position="50"/>
        <end position="72"/>
    </location>
</feature>
<evidence type="ECO:0000256" key="1">
    <source>
        <dbReference type="SAM" id="Phobius"/>
    </source>
</evidence>
<feature type="transmembrane region" description="Helical" evidence="1">
    <location>
        <begin position="173"/>
        <end position="195"/>
    </location>
</feature>
<dbReference type="AlphaFoldDB" id="A0A226ER86"/>
<evidence type="ECO:0000313" key="2">
    <source>
        <dbReference type="EMBL" id="OXA59718.1"/>
    </source>
</evidence>
<sequence>MNFILLCSRWNYGLDIAPIQVINSFVTFETTVLDSGKNVKMSFEAKSLSFLLHILQTTMPFIPIAIFSILIFNPCTPPFLLSMSPNCHAIRWTTGVRPEILIVLFEIWMSIHITFSGTLWIHHMLLVAIGCILNYSEILARKAKDAINQTEHEYCVHIYRCIQLLEKCLNDFLMVKIVPALITFVPGIQILGQYICVKMHHDVRMPGFLIFPLLTIDAALINIIIFTLASRVNSVSIKVLATHEKYSSKFKRTSAIKKSIRACAVLKIKFGSNYIDNGTPLVIQNFCADQTMSLILIGS</sequence>
<dbReference type="Proteomes" id="UP000198287">
    <property type="component" value="Unassembled WGS sequence"/>
</dbReference>
<keyword evidence="3" id="KW-1185">Reference proteome</keyword>
<accession>A0A226ER86</accession>
<feature type="transmembrane region" description="Helical" evidence="1">
    <location>
        <begin position="107"/>
        <end position="135"/>
    </location>
</feature>
<keyword evidence="1" id="KW-0812">Transmembrane</keyword>
<proteinExistence type="predicted"/>
<reference evidence="2 3" key="1">
    <citation type="submission" date="2015-12" db="EMBL/GenBank/DDBJ databases">
        <title>The genome of Folsomia candida.</title>
        <authorList>
            <person name="Faddeeva A."/>
            <person name="Derks M.F."/>
            <person name="Anvar Y."/>
            <person name="Smit S."/>
            <person name="Van Straalen N."/>
            <person name="Roelofs D."/>
        </authorList>
    </citation>
    <scope>NUCLEOTIDE SEQUENCE [LARGE SCALE GENOMIC DNA]</scope>
    <source>
        <strain evidence="2 3">VU population</strain>
        <tissue evidence="2">Whole body</tissue>
    </source>
</reference>
<keyword evidence="1" id="KW-1133">Transmembrane helix</keyword>
<comment type="caution">
    <text evidence="2">The sequence shown here is derived from an EMBL/GenBank/DDBJ whole genome shotgun (WGS) entry which is preliminary data.</text>
</comment>
<feature type="transmembrane region" description="Helical" evidence="1">
    <location>
        <begin position="207"/>
        <end position="229"/>
    </location>
</feature>
<protein>
    <submittedName>
        <fullName evidence="2">Uncharacterized protein</fullName>
    </submittedName>
</protein>
<dbReference type="EMBL" id="LNIX01000002">
    <property type="protein sequence ID" value="OXA59718.1"/>
    <property type="molecule type" value="Genomic_DNA"/>
</dbReference>
<evidence type="ECO:0000313" key="3">
    <source>
        <dbReference type="Proteomes" id="UP000198287"/>
    </source>
</evidence>
<name>A0A226ER86_FOLCA</name>
<organism evidence="2 3">
    <name type="scientific">Folsomia candida</name>
    <name type="common">Springtail</name>
    <dbReference type="NCBI Taxonomy" id="158441"/>
    <lineage>
        <taxon>Eukaryota</taxon>
        <taxon>Metazoa</taxon>
        <taxon>Ecdysozoa</taxon>
        <taxon>Arthropoda</taxon>
        <taxon>Hexapoda</taxon>
        <taxon>Collembola</taxon>
        <taxon>Entomobryomorpha</taxon>
        <taxon>Isotomoidea</taxon>
        <taxon>Isotomidae</taxon>
        <taxon>Proisotominae</taxon>
        <taxon>Folsomia</taxon>
    </lineage>
</organism>
<keyword evidence="1" id="KW-0472">Membrane</keyword>